<name>A0A1I8AQB4_9BILA</name>
<keyword evidence="1" id="KW-1185">Reference proteome</keyword>
<dbReference type="AlphaFoldDB" id="A0A1I8AQB4"/>
<reference evidence="2" key="1">
    <citation type="submission" date="2016-11" db="UniProtKB">
        <authorList>
            <consortium name="WormBaseParasite"/>
        </authorList>
    </citation>
    <scope>IDENTIFICATION</scope>
</reference>
<evidence type="ECO:0000313" key="2">
    <source>
        <dbReference type="WBParaSite" id="L893_g8077.t1"/>
    </source>
</evidence>
<evidence type="ECO:0000313" key="1">
    <source>
        <dbReference type="Proteomes" id="UP000095287"/>
    </source>
</evidence>
<sequence>AIGRRRLVRLKDNDGNLCSTKTELQRIAKDFYEALYASTVDIEYREPESQEDCPPFLIAEVEEALKKMKNGTAPGIDKITVEMLKAGKNFLLPDLTKLFNACLQQGSIPEKMADASTLLL</sequence>
<organism evidence="1 2">
    <name type="scientific">Steinernema glaseri</name>
    <dbReference type="NCBI Taxonomy" id="37863"/>
    <lineage>
        <taxon>Eukaryota</taxon>
        <taxon>Metazoa</taxon>
        <taxon>Ecdysozoa</taxon>
        <taxon>Nematoda</taxon>
        <taxon>Chromadorea</taxon>
        <taxon>Rhabditida</taxon>
        <taxon>Tylenchina</taxon>
        <taxon>Panagrolaimomorpha</taxon>
        <taxon>Strongyloidoidea</taxon>
        <taxon>Steinernematidae</taxon>
        <taxon>Steinernema</taxon>
    </lineage>
</organism>
<dbReference type="PANTHER" id="PTHR19446">
    <property type="entry name" value="REVERSE TRANSCRIPTASES"/>
    <property type="match status" value="1"/>
</dbReference>
<dbReference type="WBParaSite" id="L893_g8077.t1">
    <property type="protein sequence ID" value="L893_g8077.t1"/>
    <property type="gene ID" value="L893_g8077"/>
</dbReference>
<protein>
    <submittedName>
        <fullName evidence="2">EF-hand domain-containing protein</fullName>
    </submittedName>
</protein>
<dbReference type="Proteomes" id="UP000095287">
    <property type="component" value="Unplaced"/>
</dbReference>
<proteinExistence type="predicted"/>
<accession>A0A1I8AQB4</accession>